<proteinExistence type="predicted"/>
<evidence type="ECO:0000313" key="2">
    <source>
        <dbReference type="EMBL" id="OGF62025.1"/>
    </source>
</evidence>
<dbReference type="EMBL" id="MFHD01000023">
    <property type="protein sequence ID" value="OGF62025.1"/>
    <property type="molecule type" value="Genomic_DNA"/>
</dbReference>
<dbReference type="AlphaFoldDB" id="A0A1F5VF27"/>
<evidence type="ECO:0000259" key="1">
    <source>
        <dbReference type="Pfam" id="PF18929"/>
    </source>
</evidence>
<protein>
    <recommendedName>
        <fullName evidence="1">DUF5678 domain-containing protein</fullName>
    </recommendedName>
</protein>
<comment type="caution">
    <text evidence="2">The sequence shown here is derived from an EMBL/GenBank/DDBJ whole genome shotgun (WGS) entry which is preliminary data.</text>
</comment>
<dbReference type="STRING" id="1798325.A2834_01725"/>
<organism evidence="2 3">
    <name type="scientific">Candidatus Giovannonibacteria bacterium RIFCSPHIGHO2_01_FULL_45_23</name>
    <dbReference type="NCBI Taxonomy" id="1798325"/>
    <lineage>
        <taxon>Bacteria</taxon>
        <taxon>Candidatus Giovannoniibacteriota</taxon>
    </lineage>
</organism>
<gene>
    <name evidence="2" type="ORF">A2834_01725</name>
</gene>
<sequence>MKHAEKLPVIDIKKYGGKQVAIVHGKVIAVGKTSQEVINRAKKRMPSKPLNEISIFSVPKTLAVIYYV</sequence>
<accession>A0A1F5VF27</accession>
<dbReference type="Pfam" id="PF18929">
    <property type="entry name" value="DUF5678"/>
    <property type="match status" value="1"/>
</dbReference>
<reference evidence="2 3" key="1">
    <citation type="journal article" date="2016" name="Nat. Commun.">
        <title>Thousands of microbial genomes shed light on interconnected biogeochemical processes in an aquifer system.</title>
        <authorList>
            <person name="Anantharaman K."/>
            <person name="Brown C.T."/>
            <person name="Hug L.A."/>
            <person name="Sharon I."/>
            <person name="Castelle C.J."/>
            <person name="Probst A.J."/>
            <person name="Thomas B.C."/>
            <person name="Singh A."/>
            <person name="Wilkins M.J."/>
            <person name="Karaoz U."/>
            <person name="Brodie E.L."/>
            <person name="Williams K.H."/>
            <person name="Hubbard S.S."/>
            <person name="Banfield J.F."/>
        </authorList>
    </citation>
    <scope>NUCLEOTIDE SEQUENCE [LARGE SCALE GENOMIC DNA]</scope>
</reference>
<name>A0A1F5VF27_9BACT</name>
<dbReference type="InterPro" id="IPR043734">
    <property type="entry name" value="DUF5678"/>
</dbReference>
<feature type="domain" description="DUF5678" evidence="1">
    <location>
        <begin position="13"/>
        <end position="50"/>
    </location>
</feature>
<evidence type="ECO:0000313" key="3">
    <source>
        <dbReference type="Proteomes" id="UP000179251"/>
    </source>
</evidence>
<dbReference type="Proteomes" id="UP000179251">
    <property type="component" value="Unassembled WGS sequence"/>
</dbReference>